<proteinExistence type="inferred from homology"/>
<dbReference type="SUPFAM" id="SSF53335">
    <property type="entry name" value="S-adenosyl-L-methionine-dependent methyltransferases"/>
    <property type="match status" value="1"/>
</dbReference>
<dbReference type="EC" id="2.1.1.-" evidence="6"/>
<dbReference type="RefSeq" id="WP_246107693.1">
    <property type="nucleotide sequence ID" value="NZ_VFPP01000001.1"/>
</dbReference>
<dbReference type="InterPro" id="IPR011610">
    <property type="entry name" value="SAM_mthyl_Trfase_ML2640-like"/>
</dbReference>
<dbReference type="NCBIfam" id="TIGR00027">
    <property type="entry name" value="mthyl_TIGR00027"/>
    <property type="match status" value="1"/>
</dbReference>
<keyword evidence="4 7" id="KW-0808">Transferase</keyword>
<keyword evidence="5 6" id="KW-0949">S-adenosyl-L-methionine</keyword>
<organism evidence="7 8">
    <name type="scientific">Saccharothrix saharensis</name>
    <dbReference type="NCBI Taxonomy" id="571190"/>
    <lineage>
        <taxon>Bacteria</taxon>
        <taxon>Bacillati</taxon>
        <taxon>Actinomycetota</taxon>
        <taxon>Actinomycetes</taxon>
        <taxon>Pseudonocardiales</taxon>
        <taxon>Pseudonocardiaceae</taxon>
        <taxon>Saccharothrix</taxon>
    </lineage>
</organism>
<comment type="caution">
    <text evidence="7">The sequence shown here is derived from an EMBL/GenBank/DDBJ whole genome shotgun (WGS) entry which is preliminary data.</text>
</comment>
<dbReference type="PANTHER" id="PTHR43619">
    <property type="entry name" value="S-ADENOSYL-L-METHIONINE-DEPENDENT METHYLTRANSFERASE YKTD-RELATED"/>
    <property type="match status" value="1"/>
</dbReference>
<evidence type="ECO:0000256" key="6">
    <source>
        <dbReference type="RuleBase" id="RU362030"/>
    </source>
</evidence>
<reference evidence="7 8" key="1">
    <citation type="submission" date="2019-06" db="EMBL/GenBank/DDBJ databases">
        <title>Sequencing the genomes of 1000 actinobacteria strains.</title>
        <authorList>
            <person name="Klenk H.-P."/>
        </authorList>
    </citation>
    <scope>NUCLEOTIDE SEQUENCE [LARGE SCALE GENOMIC DNA]</scope>
    <source>
        <strain evidence="7 8">DSM 45456</strain>
    </source>
</reference>
<evidence type="ECO:0000256" key="4">
    <source>
        <dbReference type="ARBA" id="ARBA00022679"/>
    </source>
</evidence>
<dbReference type="GO" id="GO:0032259">
    <property type="term" value="P:methylation"/>
    <property type="evidence" value="ECO:0007669"/>
    <property type="project" value="UniProtKB-KW"/>
</dbReference>
<dbReference type="Pfam" id="PF04072">
    <property type="entry name" value="LCM"/>
    <property type="match status" value="1"/>
</dbReference>
<keyword evidence="3 6" id="KW-0489">Methyltransferase</keyword>
<evidence type="ECO:0000256" key="1">
    <source>
        <dbReference type="ARBA" id="ARBA00003907"/>
    </source>
</evidence>
<sequence>MVTGVAGTAVGPMVIAAVEQHRSPGQRLLHDPLAIPVLPPLSRWVARLAGRPAVRAALIRASERAAPGVWGGVACRKRYIDDRFTRALDDGIGSAVVPGAGPGTRAHRSAVPADAVVFEVDLPVNVAHKRERLPAHRRVVLVPVDLDSEDLSGVPTAHGRDSGERCLVVCEGVTRYLTREGVRWTFDFLPDQAPGSRLVSTYVRKDVLDGDEMYGSEALHRRFVAGRPVWRFGLHPHEVGAFLAERGWREVEQLGPAEFDARYVRGTGRTVPISALERTVPAEKR</sequence>
<comment type="similarity">
    <text evidence="2 6">Belongs to the UPF0677 family.</text>
</comment>
<keyword evidence="8" id="KW-1185">Reference proteome</keyword>
<evidence type="ECO:0000313" key="7">
    <source>
        <dbReference type="EMBL" id="TQM79348.1"/>
    </source>
</evidence>
<dbReference type="InterPro" id="IPR029063">
    <property type="entry name" value="SAM-dependent_MTases_sf"/>
</dbReference>
<dbReference type="GO" id="GO:0008168">
    <property type="term" value="F:methyltransferase activity"/>
    <property type="evidence" value="ECO:0007669"/>
    <property type="project" value="UniProtKB-UniRule"/>
</dbReference>
<evidence type="ECO:0000313" key="8">
    <source>
        <dbReference type="Proteomes" id="UP000316628"/>
    </source>
</evidence>
<dbReference type="InterPro" id="IPR007213">
    <property type="entry name" value="Ppm1/Ppm2/Tcmp"/>
</dbReference>
<name>A0A543J954_9PSEU</name>
<comment type="function">
    <text evidence="1 6">Exhibits S-adenosyl-L-methionine-dependent methyltransferase activity.</text>
</comment>
<accession>A0A543J954</accession>
<dbReference type="AlphaFoldDB" id="A0A543J954"/>
<dbReference type="Proteomes" id="UP000316628">
    <property type="component" value="Unassembled WGS sequence"/>
</dbReference>
<evidence type="ECO:0000256" key="2">
    <source>
        <dbReference type="ARBA" id="ARBA00008138"/>
    </source>
</evidence>
<dbReference type="Gene3D" id="3.40.50.150">
    <property type="entry name" value="Vaccinia Virus protein VP39"/>
    <property type="match status" value="1"/>
</dbReference>
<dbReference type="PANTHER" id="PTHR43619:SF2">
    <property type="entry name" value="S-ADENOSYL-L-METHIONINE-DEPENDENT METHYLTRANSFERASES SUPERFAMILY PROTEIN"/>
    <property type="match status" value="1"/>
</dbReference>
<gene>
    <name evidence="7" type="ORF">FHX81_1651</name>
</gene>
<evidence type="ECO:0000256" key="3">
    <source>
        <dbReference type="ARBA" id="ARBA00022603"/>
    </source>
</evidence>
<evidence type="ECO:0000256" key="5">
    <source>
        <dbReference type="ARBA" id="ARBA00022691"/>
    </source>
</evidence>
<protein>
    <recommendedName>
        <fullName evidence="6">S-adenosyl-L-methionine-dependent methyltransferase</fullName>
        <ecNumber evidence="6">2.1.1.-</ecNumber>
    </recommendedName>
</protein>
<dbReference type="EMBL" id="VFPP01000001">
    <property type="protein sequence ID" value="TQM79348.1"/>
    <property type="molecule type" value="Genomic_DNA"/>
</dbReference>